<protein>
    <recommendedName>
        <fullName evidence="5">Damage-inducible protein J</fullName>
    </recommendedName>
</protein>
<comment type="caution">
    <text evidence="3">The sequence shown here is derived from an EMBL/GenBank/DDBJ whole genome shotgun (WGS) entry which is preliminary data.</text>
</comment>
<accession>A0A1G1X4P8</accession>
<evidence type="ECO:0000256" key="1">
    <source>
        <dbReference type="ARBA" id="ARBA00010562"/>
    </source>
</evidence>
<name>A0A1G1X4P8_9BACT</name>
<dbReference type="InterPro" id="IPR013321">
    <property type="entry name" value="Arc_rbn_hlx_hlx"/>
</dbReference>
<evidence type="ECO:0000256" key="2">
    <source>
        <dbReference type="ARBA" id="ARBA00022649"/>
    </source>
</evidence>
<dbReference type="Proteomes" id="UP000177528">
    <property type="component" value="Unassembled WGS sequence"/>
</dbReference>
<proteinExistence type="inferred from homology"/>
<organism evidence="3 4">
    <name type="scientific">Candidatus Andersenbacteria bacterium RIFCSPHIGHO2_12_FULL_45_11</name>
    <dbReference type="NCBI Taxonomy" id="1797281"/>
    <lineage>
        <taxon>Bacteria</taxon>
        <taxon>Candidatus Anderseniibacteriota</taxon>
    </lineage>
</organism>
<gene>
    <name evidence="3" type="ORF">A3D99_04540</name>
</gene>
<dbReference type="PANTHER" id="PTHR38781:SF1">
    <property type="entry name" value="ANTITOXIN DINJ-RELATED"/>
    <property type="match status" value="1"/>
</dbReference>
<dbReference type="NCBIfam" id="TIGR02384">
    <property type="entry name" value="RelB_DinJ"/>
    <property type="match status" value="1"/>
</dbReference>
<dbReference type="PANTHER" id="PTHR38781">
    <property type="entry name" value="ANTITOXIN DINJ-RELATED"/>
    <property type="match status" value="1"/>
</dbReference>
<evidence type="ECO:0000313" key="3">
    <source>
        <dbReference type="EMBL" id="OGY34307.1"/>
    </source>
</evidence>
<dbReference type="GO" id="GO:0006355">
    <property type="term" value="P:regulation of DNA-templated transcription"/>
    <property type="evidence" value="ECO:0007669"/>
    <property type="project" value="InterPro"/>
</dbReference>
<keyword evidence="2" id="KW-1277">Toxin-antitoxin system</keyword>
<dbReference type="Gene3D" id="1.10.1220.10">
    <property type="entry name" value="Met repressor-like"/>
    <property type="match status" value="1"/>
</dbReference>
<reference evidence="3 4" key="1">
    <citation type="journal article" date="2016" name="Nat. Commun.">
        <title>Thousands of microbial genomes shed light on interconnected biogeochemical processes in an aquifer system.</title>
        <authorList>
            <person name="Anantharaman K."/>
            <person name="Brown C.T."/>
            <person name="Hug L.A."/>
            <person name="Sharon I."/>
            <person name="Castelle C.J."/>
            <person name="Probst A.J."/>
            <person name="Thomas B.C."/>
            <person name="Singh A."/>
            <person name="Wilkins M.J."/>
            <person name="Karaoz U."/>
            <person name="Brodie E.L."/>
            <person name="Williams K.H."/>
            <person name="Hubbard S.S."/>
            <person name="Banfield J.F."/>
        </authorList>
    </citation>
    <scope>NUCLEOTIDE SEQUENCE [LARGE SCALE GENOMIC DNA]</scope>
</reference>
<dbReference type="EMBL" id="MHHR01000016">
    <property type="protein sequence ID" value="OGY34307.1"/>
    <property type="molecule type" value="Genomic_DNA"/>
</dbReference>
<dbReference type="InterPro" id="IPR007337">
    <property type="entry name" value="RelB/DinJ"/>
</dbReference>
<comment type="similarity">
    <text evidence="1">Belongs to the RelB/DinJ antitoxin family.</text>
</comment>
<sequence>MTTIQIRIDEKTKRSAQKVLGKLGIDMSTAIKAYLKQIMIHEGIPFPLYTENGLTLAQEQEILHDVDEAKRGVNVSKYMSPDEFMESL</sequence>
<evidence type="ECO:0008006" key="5">
    <source>
        <dbReference type="Google" id="ProtNLM"/>
    </source>
</evidence>
<dbReference type="Pfam" id="PF04221">
    <property type="entry name" value="RelB"/>
    <property type="match status" value="1"/>
</dbReference>
<dbReference type="GO" id="GO:0006351">
    <property type="term" value="P:DNA-templated transcription"/>
    <property type="evidence" value="ECO:0007669"/>
    <property type="project" value="TreeGrafter"/>
</dbReference>
<dbReference type="AlphaFoldDB" id="A0A1G1X4P8"/>
<evidence type="ECO:0000313" key="4">
    <source>
        <dbReference type="Proteomes" id="UP000177528"/>
    </source>
</evidence>